<gene>
    <name evidence="2" type="ORF">EQG79_11975</name>
</gene>
<comment type="caution">
    <text evidence="2">The sequence shown here is derived from an EMBL/GenBank/DDBJ whole genome shotgun (WGS) entry which is preliminary data.</text>
</comment>
<proteinExistence type="predicted"/>
<protein>
    <recommendedName>
        <fullName evidence="1">REase AHJR-like domain-containing protein</fullName>
    </recommendedName>
</protein>
<dbReference type="AlphaFoldDB" id="A0A4Q2UJC2"/>
<organism evidence="2 3">
    <name type="scientific">Spirosoma sordidisoli</name>
    <dbReference type="NCBI Taxonomy" id="2502893"/>
    <lineage>
        <taxon>Bacteria</taxon>
        <taxon>Pseudomonadati</taxon>
        <taxon>Bacteroidota</taxon>
        <taxon>Cytophagia</taxon>
        <taxon>Cytophagales</taxon>
        <taxon>Cytophagaceae</taxon>
        <taxon>Spirosoma</taxon>
    </lineage>
</organism>
<evidence type="ECO:0000313" key="2">
    <source>
        <dbReference type="EMBL" id="RYC69324.1"/>
    </source>
</evidence>
<dbReference type="RefSeq" id="WP_129601610.1">
    <property type="nucleotide sequence ID" value="NZ_SBLB01000003.1"/>
</dbReference>
<dbReference type="Proteomes" id="UP000290407">
    <property type="component" value="Unassembled WGS sequence"/>
</dbReference>
<dbReference type="InterPro" id="IPR040902">
    <property type="entry name" value="AHJR-like"/>
</dbReference>
<accession>A0A4Q2UJC2</accession>
<evidence type="ECO:0000313" key="3">
    <source>
        <dbReference type="Proteomes" id="UP000290407"/>
    </source>
</evidence>
<reference evidence="2 3" key="1">
    <citation type="submission" date="2019-01" db="EMBL/GenBank/DDBJ databases">
        <title>Spirosoma flava sp. nov., a propanil-degrading bacterium isolated from herbicide-contaminated soil.</title>
        <authorList>
            <person name="Zhang L."/>
            <person name="Jiang J.-D."/>
        </authorList>
    </citation>
    <scope>NUCLEOTIDE SEQUENCE [LARGE SCALE GENOMIC DNA]</scope>
    <source>
        <strain evidence="2 3">TY50</strain>
    </source>
</reference>
<sequence length="213" mass="24040">MEIRPQYLQQYLHNIAVDQLSADYLAKGYEVAKEEKVGPFRADLVAKKGDEVIIVEVKAGKMTPQKRQQVAAIGDYVKEHKNYKFLVVVANPPKAKKIDIPNLDQLLVNYLRSNYQEDLGRQFHADVQITSVNNIVLDKVTVSERGNIHVEGNGILDIELRHGTFFELPTKDSVAIGDVFPFSFTAILTYSEDKQLTVSSMLKLDFDTSERLG</sequence>
<dbReference type="Pfam" id="PF18743">
    <property type="entry name" value="AHJR-like"/>
    <property type="match status" value="1"/>
</dbReference>
<keyword evidence="3" id="KW-1185">Reference proteome</keyword>
<evidence type="ECO:0000259" key="1">
    <source>
        <dbReference type="Pfam" id="PF18743"/>
    </source>
</evidence>
<dbReference type="EMBL" id="SBLB01000003">
    <property type="protein sequence ID" value="RYC69324.1"/>
    <property type="molecule type" value="Genomic_DNA"/>
</dbReference>
<feature type="domain" description="REase AHJR-like" evidence="1">
    <location>
        <begin position="16"/>
        <end position="95"/>
    </location>
</feature>
<name>A0A4Q2UJC2_9BACT</name>